<dbReference type="SMART" id="SM00567">
    <property type="entry name" value="EZ_HEAT"/>
    <property type="match status" value="5"/>
</dbReference>
<evidence type="ECO:0000256" key="3">
    <source>
        <dbReference type="ARBA" id="ARBA00023004"/>
    </source>
</evidence>
<dbReference type="PANTHER" id="PTHR33546:SF1">
    <property type="entry name" value="LARGE, MULTIFUNCTIONAL SECRETED PROTEIN"/>
    <property type="match status" value="1"/>
</dbReference>
<dbReference type="InterPro" id="IPR004155">
    <property type="entry name" value="PBS_lyase_HEAT"/>
</dbReference>
<evidence type="ECO:0000259" key="5">
    <source>
        <dbReference type="PROSITE" id="PS51007"/>
    </source>
</evidence>
<dbReference type="InterPro" id="IPR011041">
    <property type="entry name" value="Quinoprot_gluc/sorb_DH_b-prop"/>
</dbReference>
<dbReference type="Gene3D" id="1.10.760.10">
    <property type="entry name" value="Cytochrome c-like domain"/>
    <property type="match status" value="1"/>
</dbReference>
<dbReference type="OrthoDB" id="9808161at2"/>
<sequence length="1133" mass="125223">MQRLFPLFLGLMTLAYCSQEPEKTTQLYPSRSVEIDPAAAATLAGKIRAESNIQLEDDLELTLWASDTLVNDPVAISVAPDGRIYYTSATRQEHSEFDIRGHRDWMTASISFETVEDRRAFLRKTFTEGTEESERFLKDLNGDGKLDWRDLTHEKEEVWFVEDRSGDGVADRAQLYLEDFNEEITDLANGVEYHDGEVYISVGPDLWRTRDNDGDGIADEKESLSHGWIVHIGFGSHGMSGVTVGPQGRIWWGAGDVGMNVIDKDGKEHKYPNRGTVVRCDPDGSNFEVFAMGLRNTHEFVFDDYGNLITEDNDGDHSGESERLVYLIDGSDTGWRINWQFGKYTDPDNNTYKVWMDERMYEPRWDGQAAYFLPPIQNYVNGPTGFVYNPGTALGPQYYKHFFVAEFRGNPANSPIHAFTLEPEGAGFKLGTTKEVVSGLLPTGLDFGVDGALYFGDWINGWNPKGEGRIWKLDVPGGADSPIRQETKRLLTTKLNKVSLDSLQLMLAHQDQRVRRNTQFELVKRGDEGYNVLLATAKNNPNQLGRIHGIWGVGQLARQDAERAKTLVPLLSDKDPEIVAQAIRMIGDVRYKGAGRELIQALSHPEPRVKFMAIEALGRTENEAAVEPILAVLEENNGEDIYIRMAGMIALGRIGNVDAMVALKDNPSRELRTVAVVALRRMESPKVAEFLADRDEYIVAETARAINDDYSIDEALPALAATLDEARFTSEALVRRAINANLRVGGDESVQRLVRYVQRTSAPAVLRAEALSTLATWGRPSVLDRVDGRYRGELKRDSTVAVKAIGPAIAQLMSGGSEEVRVAAIQAAGRLGLAETTPQLTKLLESDRSAAVRIAALNALNDLDAPDLDRSLETALAARDGNLRARALEILPSSGIPQQRSMELYDKVMQGGTIVEQQAALQGLSEMKDTASAELLSRLLARLEKGSIPAEVRLDLAEAVEQHGDPKLNATLTAYAGKVDSDLGLYAFALEGGDEGRGRNIFYRDEAAQCVRCHAVFEYGGNVGPGLEGIADRLTHRQMLEALIRPSARLAPGYETVYLTLKDGTATAGIVMERTDEAIKIKVGKEDIQTIPRSNIAEEETLPSSMPSMEEKLTRREIRDLVAFLGSLEGEDT</sequence>
<keyword evidence="3 4" id="KW-0408">Iron</keyword>
<dbReference type="Gene3D" id="2.120.10.30">
    <property type="entry name" value="TolB, C-terminal domain"/>
    <property type="match status" value="1"/>
</dbReference>
<dbReference type="InterPro" id="IPR011989">
    <property type="entry name" value="ARM-like"/>
</dbReference>
<dbReference type="InterPro" id="IPR013427">
    <property type="entry name" value="Haem-bd_dom_put"/>
</dbReference>
<dbReference type="Pfam" id="PF23500">
    <property type="entry name" value="DUF7133"/>
    <property type="match status" value="1"/>
</dbReference>
<comment type="caution">
    <text evidence="6">The sequence shown here is derived from an EMBL/GenBank/DDBJ whole genome shotgun (WGS) entry which is preliminary data.</text>
</comment>
<organism evidence="6 7">
    <name type="scientific">Neolewinella marina</name>
    <dbReference type="NCBI Taxonomy" id="438751"/>
    <lineage>
        <taxon>Bacteria</taxon>
        <taxon>Pseudomonadati</taxon>
        <taxon>Bacteroidota</taxon>
        <taxon>Saprospiria</taxon>
        <taxon>Saprospirales</taxon>
        <taxon>Lewinellaceae</taxon>
        <taxon>Neolewinella</taxon>
    </lineage>
</organism>
<dbReference type="Pfam" id="PF13646">
    <property type="entry name" value="HEAT_2"/>
    <property type="match status" value="2"/>
</dbReference>
<dbReference type="InterPro" id="IPR055557">
    <property type="entry name" value="DUF7133"/>
</dbReference>
<dbReference type="InterPro" id="IPR009056">
    <property type="entry name" value="Cyt_c-like_dom"/>
</dbReference>
<dbReference type="AlphaFoldDB" id="A0A2G0CHB4"/>
<proteinExistence type="predicted"/>
<dbReference type="EMBL" id="PDLO01000002">
    <property type="protein sequence ID" value="PHK99307.1"/>
    <property type="molecule type" value="Genomic_DNA"/>
</dbReference>
<evidence type="ECO:0000313" key="7">
    <source>
        <dbReference type="Proteomes" id="UP000226437"/>
    </source>
</evidence>
<dbReference type="SUPFAM" id="SSF46626">
    <property type="entry name" value="Cytochrome c"/>
    <property type="match status" value="1"/>
</dbReference>
<dbReference type="PROSITE" id="PS51007">
    <property type="entry name" value="CYTC"/>
    <property type="match status" value="1"/>
</dbReference>
<keyword evidence="7" id="KW-1185">Reference proteome</keyword>
<evidence type="ECO:0000313" key="6">
    <source>
        <dbReference type="EMBL" id="PHK99307.1"/>
    </source>
</evidence>
<dbReference type="NCBIfam" id="TIGR02603">
    <property type="entry name" value="CxxCH_TIGR02603"/>
    <property type="match status" value="1"/>
</dbReference>
<accession>A0A2G0CHB4</accession>
<evidence type="ECO:0000256" key="2">
    <source>
        <dbReference type="ARBA" id="ARBA00022723"/>
    </source>
</evidence>
<dbReference type="RefSeq" id="WP_143470653.1">
    <property type="nucleotide sequence ID" value="NZ_JAATJF010000002.1"/>
</dbReference>
<keyword evidence="2 4" id="KW-0479">Metal-binding</keyword>
<evidence type="ECO:0000256" key="4">
    <source>
        <dbReference type="PROSITE-ProRule" id="PRU00433"/>
    </source>
</evidence>
<evidence type="ECO:0000256" key="1">
    <source>
        <dbReference type="ARBA" id="ARBA00022617"/>
    </source>
</evidence>
<feature type="domain" description="Cytochrome c" evidence="5">
    <location>
        <begin position="993"/>
        <end position="1129"/>
    </location>
</feature>
<dbReference type="Gene3D" id="1.25.10.10">
    <property type="entry name" value="Leucine-rich Repeat Variant"/>
    <property type="match status" value="2"/>
</dbReference>
<keyword evidence="1 4" id="KW-0349">Heme</keyword>
<dbReference type="GO" id="GO:0020037">
    <property type="term" value="F:heme binding"/>
    <property type="evidence" value="ECO:0007669"/>
    <property type="project" value="InterPro"/>
</dbReference>
<name>A0A2G0CHB4_9BACT</name>
<dbReference type="Proteomes" id="UP000226437">
    <property type="component" value="Unassembled WGS sequence"/>
</dbReference>
<dbReference type="InterPro" id="IPR016024">
    <property type="entry name" value="ARM-type_fold"/>
</dbReference>
<protein>
    <submittedName>
        <fullName evidence="6">Heme-binding protein</fullName>
    </submittedName>
</protein>
<dbReference type="GO" id="GO:0009055">
    <property type="term" value="F:electron transfer activity"/>
    <property type="evidence" value="ECO:0007669"/>
    <property type="project" value="InterPro"/>
</dbReference>
<dbReference type="PANTHER" id="PTHR33546">
    <property type="entry name" value="LARGE, MULTIFUNCTIONAL SECRETED PROTEIN-RELATED"/>
    <property type="match status" value="1"/>
</dbReference>
<dbReference type="SUPFAM" id="SSF48371">
    <property type="entry name" value="ARM repeat"/>
    <property type="match status" value="1"/>
</dbReference>
<dbReference type="InterPro" id="IPR036909">
    <property type="entry name" value="Cyt_c-like_dom_sf"/>
</dbReference>
<reference evidence="6 7" key="1">
    <citation type="submission" date="2017-10" db="EMBL/GenBank/DDBJ databases">
        <title>The draft genome sequence of Lewinella marina KCTC 32374.</title>
        <authorList>
            <person name="Wang K."/>
        </authorList>
    </citation>
    <scope>NUCLEOTIDE SEQUENCE [LARGE SCALE GENOMIC DNA]</scope>
    <source>
        <strain evidence="6 7">MKG-38</strain>
    </source>
</reference>
<dbReference type="InterPro" id="IPR011042">
    <property type="entry name" value="6-blade_b-propeller_TolB-like"/>
</dbReference>
<dbReference type="SUPFAM" id="SSF50952">
    <property type="entry name" value="Soluble quinoprotein glucose dehydrogenase"/>
    <property type="match status" value="1"/>
</dbReference>
<dbReference type="GO" id="GO:0046872">
    <property type="term" value="F:metal ion binding"/>
    <property type="evidence" value="ECO:0007669"/>
    <property type="project" value="UniProtKB-KW"/>
</dbReference>
<gene>
    <name evidence="6" type="ORF">CGL56_07585</name>
</gene>